<dbReference type="RefSeq" id="WP_033030728.1">
    <property type="nucleotide sequence ID" value="NZ_JJNZ01000048.1"/>
</dbReference>
<gene>
    <name evidence="3" type="ORF">DC53_14095</name>
</gene>
<protein>
    <submittedName>
        <fullName evidence="3">Uncharacterized protein</fullName>
    </submittedName>
</protein>
<feature type="region of interest" description="Disordered" evidence="1">
    <location>
        <begin position="53"/>
        <end position="73"/>
    </location>
</feature>
<evidence type="ECO:0000313" key="3">
    <source>
        <dbReference type="EMBL" id="KDC50033.1"/>
    </source>
</evidence>
<dbReference type="Proteomes" id="UP000027154">
    <property type="component" value="Unassembled WGS sequence"/>
</dbReference>
<sequence>MKNMFRTVLFAILAVVLFKGFSTQQWQALIIVIVGISILLLSTFVTKAKSTTGSSIYVSGGTSHTDSNCGGCD</sequence>
<accession>A0ABD3Y7B8</accession>
<keyword evidence="2" id="KW-0812">Transmembrane</keyword>
<proteinExistence type="predicted"/>
<feature type="transmembrane region" description="Helical" evidence="2">
    <location>
        <begin position="28"/>
        <end position="46"/>
    </location>
</feature>
<name>A0ABD3Y7B8_9GAMM</name>
<evidence type="ECO:0000313" key="4">
    <source>
        <dbReference type="Proteomes" id="UP000027154"/>
    </source>
</evidence>
<dbReference type="AlphaFoldDB" id="A0ABD3Y7B8"/>
<comment type="caution">
    <text evidence="3">The sequence shown here is derived from an EMBL/GenBank/DDBJ whole genome shotgun (WGS) entry which is preliminary data.</text>
</comment>
<keyword evidence="2" id="KW-1133">Transmembrane helix</keyword>
<evidence type="ECO:0000256" key="1">
    <source>
        <dbReference type="SAM" id="MobiDB-lite"/>
    </source>
</evidence>
<reference evidence="3 4" key="1">
    <citation type="submission" date="2014-04" db="EMBL/GenBank/DDBJ databases">
        <title>Pseudoalteromonas galatheae sp. nov., isolated from a deep-sea polychaete near Canal Concepcion, Chile.</title>
        <authorList>
            <person name="Machado H.R."/>
            <person name="Gram L."/>
            <person name="Vynne N.G."/>
        </authorList>
    </citation>
    <scope>NUCLEOTIDE SEQUENCE [LARGE SCALE GENOMIC DNA]</scope>
    <source>
        <strain evidence="3 4">KMM216</strain>
    </source>
</reference>
<evidence type="ECO:0000256" key="2">
    <source>
        <dbReference type="SAM" id="Phobius"/>
    </source>
</evidence>
<keyword evidence="2" id="KW-0472">Membrane</keyword>
<dbReference type="EMBL" id="JJNZ01000048">
    <property type="protein sequence ID" value="KDC50033.1"/>
    <property type="molecule type" value="Genomic_DNA"/>
</dbReference>
<organism evidence="3 4">
    <name type="scientific">Pseudoalteromonas fuliginea</name>
    <dbReference type="NCBI Taxonomy" id="1872678"/>
    <lineage>
        <taxon>Bacteria</taxon>
        <taxon>Pseudomonadati</taxon>
        <taxon>Pseudomonadota</taxon>
        <taxon>Gammaproteobacteria</taxon>
        <taxon>Alteromonadales</taxon>
        <taxon>Pseudoalteromonadaceae</taxon>
        <taxon>Pseudoalteromonas</taxon>
    </lineage>
</organism>